<name>A0ABT4KVV1_9SPHI</name>
<dbReference type="RefSeq" id="WP_269414850.1">
    <property type="nucleotide sequence ID" value="NZ_JAPWGL010000002.1"/>
</dbReference>
<comment type="caution">
    <text evidence="1">The sequence shown here is derived from an EMBL/GenBank/DDBJ whole genome shotgun (WGS) entry which is preliminary data.</text>
</comment>
<gene>
    <name evidence="1" type="ORF">O0931_07050</name>
</gene>
<dbReference type="EMBL" id="JAPWGL010000002">
    <property type="protein sequence ID" value="MCZ4223050.1"/>
    <property type="molecule type" value="Genomic_DNA"/>
</dbReference>
<evidence type="ECO:0000313" key="2">
    <source>
        <dbReference type="Proteomes" id="UP001144341"/>
    </source>
</evidence>
<proteinExistence type="predicted"/>
<sequence length="160" mass="19452">MMRIYLRLRKFTRKMDKVYELRNCEIKVRLDEGLIRVYSDKGLWCYLDNNIRLRTLELAKFIKIDYQKEVNKTLMISESSLMVEIWAHVYSDYFGLLIKRHLKIKWVQNLLQKGIERAEIIDCGEKKFDSNRWVWDFLSHFEQIISLFLPKNISNKNLKN</sequence>
<accession>A0ABT4KVV1</accession>
<evidence type="ECO:0000313" key="1">
    <source>
        <dbReference type="EMBL" id="MCZ4223050.1"/>
    </source>
</evidence>
<keyword evidence="2" id="KW-1185">Reference proteome</keyword>
<protein>
    <submittedName>
        <fullName evidence="1">Uncharacterized protein</fullName>
    </submittedName>
</protein>
<reference evidence="1" key="1">
    <citation type="submission" date="2022-12" db="EMBL/GenBank/DDBJ databases">
        <title>Genome sequence of SJ11.</title>
        <authorList>
            <person name="Woo H."/>
        </authorList>
    </citation>
    <scope>NUCLEOTIDE SEQUENCE</scope>
    <source>
        <strain evidence="1">SJ11</strain>
    </source>
</reference>
<dbReference type="Proteomes" id="UP001144341">
    <property type="component" value="Unassembled WGS sequence"/>
</dbReference>
<organism evidence="1 2">
    <name type="scientific">Pedobacter rhodius</name>
    <dbReference type="NCBI Taxonomy" id="3004098"/>
    <lineage>
        <taxon>Bacteria</taxon>
        <taxon>Pseudomonadati</taxon>
        <taxon>Bacteroidota</taxon>
        <taxon>Sphingobacteriia</taxon>
        <taxon>Sphingobacteriales</taxon>
        <taxon>Sphingobacteriaceae</taxon>
        <taxon>Pedobacter</taxon>
    </lineage>
</organism>